<dbReference type="AlphaFoldDB" id="X0WVK9"/>
<dbReference type="Gene3D" id="1.10.1400.10">
    <property type="match status" value="1"/>
</dbReference>
<feature type="non-terminal residue" evidence="1">
    <location>
        <position position="241"/>
    </location>
</feature>
<evidence type="ECO:0000313" key="1">
    <source>
        <dbReference type="EMBL" id="GAG34989.1"/>
    </source>
</evidence>
<dbReference type="PANTHER" id="PTHR34218">
    <property type="entry name" value="PEPTIDASE S45 PENICILLIN AMIDASE"/>
    <property type="match status" value="1"/>
</dbReference>
<feature type="non-terminal residue" evidence="1">
    <location>
        <position position="1"/>
    </location>
</feature>
<organism evidence="1">
    <name type="scientific">marine sediment metagenome</name>
    <dbReference type="NCBI Taxonomy" id="412755"/>
    <lineage>
        <taxon>unclassified sequences</taxon>
        <taxon>metagenomes</taxon>
        <taxon>ecological metagenomes</taxon>
    </lineage>
</organism>
<protein>
    <submittedName>
        <fullName evidence="1">Uncharacterized protein</fullName>
    </submittedName>
</protein>
<reference evidence="1" key="1">
    <citation type="journal article" date="2014" name="Front. Microbiol.">
        <title>High frequency of phylogenetically diverse reductive dehalogenase-homologous genes in deep subseafloor sedimentary metagenomes.</title>
        <authorList>
            <person name="Kawai M."/>
            <person name="Futagami T."/>
            <person name="Toyoda A."/>
            <person name="Takaki Y."/>
            <person name="Nishi S."/>
            <person name="Hori S."/>
            <person name="Arai W."/>
            <person name="Tsubouchi T."/>
            <person name="Morono Y."/>
            <person name="Uchiyama I."/>
            <person name="Ito T."/>
            <person name="Fujiyama A."/>
            <person name="Inagaki F."/>
            <person name="Takami H."/>
        </authorList>
    </citation>
    <scope>NUCLEOTIDE SEQUENCE</scope>
    <source>
        <strain evidence="1">Expedition CK06-06</strain>
    </source>
</reference>
<comment type="caution">
    <text evidence="1">The sequence shown here is derived from an EMBL/GenBank/DDBJ whole genome shotgun (WGS) entry which is preliminary data.</text>
</comment>
<proteinExistence type="predicted"/>
<dbReference type="InterPro" id="IPR043147">
    <property type="entry name" value="Penicillin_amidase_A-knob"/>
</dbReference>
<dbReference type="PANTHER" id="PTHR34218:SF4">
    <property type="entry name" value="ACYL-HOMOSERINE LACTONE ACYLASE QUIP"/>
    <property type="match status" value="1"/>
</dbReference>
<dbReference type="GO" id="GO:0017000">
    <property type="term" value="P:antibiotic biosynthetic process"/>
    <property type="evidence" value="ECO:0007669"/>
    <property type="project" value="InterPro"/>
</dbReference>
<dbReference type="SUPFAM" id="SSF56235">
    <property type="entry name" value="N-terminal nucleophile aminohydrolases (Ntn hydrolases)"/>
    <property type="match status" value="1"/>
</dbReference>
<dbReference type="EMBL" id="BARS01049622">
    <property type="protein sequence ID" value="GAG34989.1"/>
    <property type="molecule type" value="Genomic_DNA"/>
</dbReference>
<dbReference type="InterPro" id="IPR002692">
    <property type="entry name" value="S45"/>
</dbReference>
<sequence>RRINELLMDAVDGSVSVEIMKNIQNDVNSTAARAFIPELIDVIHDYYSPTIPTKINNVLTELENWGYIMDKEESAPTIYRKWRDFFQDFTFDDESTLYGINIRSRIVVLEYLMKENESSHWFNDIFTPENETRDDIMMQALNATIDWLEVFYNSENPTTWRWGDLHQLYFTSLTQLDFLSKGPYEADGEGYTINPSGVNIDEGVGYARGGASERLIIDFSNLNNSISVIPSGQRGLSNSEH</sequence>
<name>X0WVK9_9ZZZZ</name>
<dbReference type="Pfam" id="PF01804">
    <property type="entry name" value="Penicil_amidase"/>
    <property type="match status" value="1"/>
</dbReference>
<gene>
    <name evidence="1" type="ORF">S01H1_74202</name>
</gene>
<accession>X0WVK9</accession>
<dbReference type="GO" id="GO:0016787">
    <property type="term" value="F:hydrolase activity"/>
    <property type="evidence" value="ECO:0007669"/>
    <property type="project" value="InterPro"/>
</dbReference>
<dbReference type="InterPro" id="IPR029055">
    <property type="entry name" value="Ntn_hydrolases_N"/>
</dbReference>